<protein>
    <submittedName>
        <fullName evidence="1">Uncharacterized protein</fullName>
    </submittedName>
</protein>
<dbReference type="Proteomes" id="UP001162480">
    <property type="component" value="Chromosome 7"/>
</dbReference>
<gene>
    <name evidence="1" type="ORF">OCTVUL_1B014690</name>
</gene>
<evidence type="ECO:0000313" key="1">
    <source>
        <dbReference type="EMBL" id="CAI9725236.1"/>
    </source>
</evidence>
<dbReference type="EMBL" id="OX597820">
    <property type="protein sequence ID" value="CAI9725236.1"/>
    <property type="molecule type" value="Genomic_DNA"/>
</dbReference>
<dbReference type="AlphaFoldDB" id="A0AA36AZL2"/>
<sequence>MTRCVQFVANHNAPIRPIRIDYVAARSIDYITGRRGIGYNGLNSDYQVQIGLSFVSTAVEDFCRVSFMLGI</sequence>
<reference evidence="1" key="1">
    <citation type="submission" date="2023-08" db="EMBL/GenBank/DDBJ databases">
        <authorList>
            <person name="Alioto T."/>
            <person name="Alioto T."/>
            <person name="Gomez Garrido J."/>
        </authorList>
    </citation>
    <scope>NUCLEOTIDE SEQUENCE</scope>
</reference>
<accession>A0AA36AZL2</accession>
<evidence type="ECO:0000313" key="2">
    <source>
        <dbReference type="Proteomes" id="UP001162480"/>
    </source>
</evidence>
<organism evidence="1 2">
    <name type="scientific">Octopus vulgaris</name>
    <name type="common">Common octopus</name>
    <dbReference type="NCBI Taxonomy" id="6645"/>
    <lineage>
        <taxon>Eukaryota</taxon>
        <taxon>Metazoa</taxon>
        <taxon>Spiralia</taxon>
        <taxon>Lophotrochozoa</taxon>
        <taxon>Mollusca</taxon>
        <taxon>Cephalopoda</taxon>
        <taxon>Coleoidea</taxon>
        <taxon>Octopodiformes</taxon>
        <taxon>Octopoda</taxon>
        <taxon>Incirrata</taxon>
        <taxon>Octopodidae</taxon>
        <taxon>Octopus</taxon>
    </lineage>
</organism>
<name>A0AA36AZL2_OCTVU</name>
<proteinExistence type="predicted"/>
<keyword evidence="2" id="KW-1185">Reference proteome</keyword>